<accession>A0A850QM16</accession>
<dbReference type="PROSITE" id="PS51186">
    <property type="entry name" value="GNAT"/>
    <property type="match status" value="1"/>
</dbReference>
<dbReference type="SUPFAM" id="SSF55729">
    <property type="entry name" value="Acyl-CoA N-acyltransferases (Nat)"/>
    <property type="match status" value="1"/>
</dbReference>
<comment type="caution">
    <text evidence="2">The sequence shown here is derived from an EMBL/GenBank/DDBJ whole genome shotgun (WGS) entry which is preliminary data.</text>
</comment>
<evidence type="ECO:0000259" key="1">
    <source>
        <dbReference type="PROSITE" id="PS51186"/>
    </source>
</evidence>
<protein>
    <recommendedName>
        <fullName evidence="1">N-acetyltransferase domain-containing protein</fullName>
    </recommendedName>
</protein>
<dbReference type="Gene3D" id="3.40.630.30">
    <property type="match status" value="1"/>
</dbReference>
<evidence type="ECO:0000313" key="2">
    <source>
        <dbReference type="EMBL" id="NVP00667.1"/>
    </source>
</evidence>
<evidence type="ECO:0000313" key="3">
    <source>
        <dbReference type="Proteomes" id="UP000533429"/>
    </source>
</evidence>
<organism evidence="2 3">
    <name type="scientific">Photobacterium damselae subsp. damselae</name>
    <name type="common">Listonella damsela</name>
    <dbReference type="NCBI Taxonomy" id="85581"/>
    <lineage>
        <taxon>Bacteria</taxon>
        <taxon>Pseudomonadati</taxon>
        <taxon>Pseudomonadota</taxon>
        <taxon>Gammaproteobacteria</taxon>
        <taxon>Vibrionales</taxon>
        <taxon>Vibrionaceae</taxon>
        <taxon>Photobacterium</taxon>
    </lineage>
</organism>
<dbReference type="AlphaFoldDB" id="A0A850QM16"/>
<reference evidence="2 3" key="1">
    <citation type="submission" date="2020-06" db="EMBL/GenBank/DDBJ databases">
        <title>Photobacterium damselae subsp. damselae comparative genomics.</title>
        <authorList>
            <person name="Osorio C.R."/>
        </authorList>
    </citation>
    <scope>NUCLEOTIDE SEQUENCE [LARGE SCALE GENOMIC DNA]</scope>
    <source>
        <strain evidence="2 3">TW250/03</strain>
    </source>
</reference>
<dbReference type="InterPro" id="IPR016181">
    <property type="entry name" value="Acyl_CoA_acyltransferase"/>
</dbReference>
<dbReference type="EMBL" id="JABXOR010000670">
    <property type="protein sequence ID" value="NVP00667.1"/>
    <property type="molecule type" value="Genomic_DNA"/>
</dbReference>
<dbReference type="GO" id="GO:0016747">
    <property type="term" value="F:acyltransferase activity, transferring groups other than amino-acyl groups"/>
    <property type="evidence" value="ECO:0007669"/>
    <property type="project" value="InterPro"/>
</dbReference>
<feature type="domain" description="N-acetyltransferase" evidence="1">
    <location>
        <begin position="1"/>
        <end position="150"/>
    </location>
</feature>
<sequence>MIRIIEAKNDFNLFVQARAEVVALYNETSKFHHEKVFAELSDYTDMEGCFVIKKDNIKGGIYIENLLGIPHLAVICFAALEESARGKGIFNSLFEAAFECCLKKNNYLAAVQINTFDNRALWNHYGFVEERQLLNGAPLLINLELLKYFSSGGRSEN</sequence>
<name>A0A850QM16_PHODD</name>
<dbReference type="InterPro" id="IPR000182">
    <property type="entry name" value="GNAT_dom"/>
</dbReference>
<dbReference type="Proteomes" id="UP000533429">
    <property type="component" value="Unassembled WGS sequence"/>
</dbReference>
<gene>
    <name evidence="2" type="ORF">HWA77_10635</name>
</gene>
<proteinExistence type="predicted"/>